<accession>A0ABM8HQS3</accession>
<reference evidence="1 2" key="1">
    <citation type="journal article" date="2016" name="C (Basel)">
        <title>Selective Growth of and Electricity Production by Marine Exoelectrogenic Bacteria in Self-Aggregated Hydrogel of Microbially Reduced Graphene Oxide.</title>
        <authorList>
            <person name="Yoshida N."/>
            <person name="Goto Y."/>
            <person name="Miyata Y."/>
        </authorList>
    </citation>
    <scope>NUCLEOTIDE SEQUENCE [LARGE SCALE GENOMIC DNA]</scope>
    <source>
        <strain evidence="1 2">NIT-T3</strain>
    </source>
</reference>
<dbReference type="Proteomes" id="UP001319827">
    <property type="component" value="Chromosome"/>
</dbReference>
<organism evidence="1 2">
    <name type="scientific">Desulfuromonas versatilis</name>
    <dbReference type="NCBI Taxonomy" id="2802975"/>
    <lineage>
        <taxon>Bacteria</taxon>
        <taxon>Pseudomonadati</taxon>
        <taxon>Thermodesulfobacteriota</taxon>
        <taxon>Desulfuromonadia</taxon>
        <taxon>Desulfuromonadales</taxon>
        <taxon>Desulfuromonadaceae</taxon>
        <taxon>Desulfuromonas</taxon>
    </lineage>
</organism>
<dbReference type="EMBL" id="AP024355">
    <property type="protein sequence ID" value="BCR05404.1"/>
    <property type="molecule type" value="Genomic_DNA"/>
</dbReference>
<proteinExistence type="predicted"/>
<dbReference type="Gene3D" id="2.50.20.10">
    <property type="entry name" value="Lipoprotein localisation LolA/LolB/LppX"/>
    <property type="match status" value="1"/>
</dbReference>
<evidence type="ECO:0000313" key="2">
    <source>
        <dbReference type="Proteomes" id="UP001319827"/>
    </source>
</evidence>
<reference evidence="1 2" key="2">
    <citation type="journal article" date="2021" name="Int. J. Syst. Evol. Microbiol.">
        <title>Isolation and Polyphasic Characterization of Desulfuromonas versatilis sp. Nov., an Electrogenic Bacteria Capable of Versatile Metabolism Isolated from a Graphene Oxide-Reducing Enrichment Culture.</title>
        <authorList>
            <person name="Xie L."/>
            <person name="Yoshida N."/>
            <person name="Ishii S."/>
            <person name="Meng L."/>
        </authorList>
    </citation>
    <scope>NUCLEOTIDE SEQUENCE [LARGE SCALE GENOMIC DNA]</scope>
    <source>
        <strain evidence="1 2">NIT-T3</strain>
    </source>
</reference>
<sequence>MSPRNDLVLRAADFIVQPVRAPLSRLVALGVLAWLLLSACAPRLAPPPSVAPVPPEMERVLMERLQHFGLAYHSLQGLAKVRVEAGERSLSATQVIFAQKPDRLRAETLNPFGFGQPVLLLATDGVEMSVLVPGEGEFYRGEPSPGNLQRFIRMPLRLADLVHILLYQAPVIGHDQRRMEFRPEGGYLLELADGEGRRQQLGFDRELRLVEAVYYRDEELMLRIRYGGFAEPGGEFPSQASLEVPSQQVVATLAFSEVQTNVEIPAERFALSPPPGYRVRSIP</sequence>
<name>A0ABM8HQS3_9BACT</name>
<dbReference type="RefSeq" id="WP_221248830.1">
    <property type="nucleotide sequence ID" value="NZ_AP024355.1"/>
</dbReference>
<keyword evidence="2" id="KW-1185">Reference proteome</keyword>
<evidence type="ECO:0000313" key="1">
    <source>
        <dbReference type="EMBL" id="BCR05404.1"/>
    </source>
</evidence>
<protein>
    <recommendedName>
        <fullName evidence="3">DUF4292 domain-containing protein</fullName>
    </recommendedName>
</protein>
<gene>
    <name evidence="1" type="ORF">DESUT3_24730</name>
</gene>
<evidence type="ECO:0008006" key="3">
    <source>
        <dbReference type="Google" id="ProtNLM"/>
    </source>
</evidence>